<gene>
    <name evidence="1" type="ORF">GCM10008090_17720</name>
</gene>
<proteinExistence type="predicted"/>
<organism evidence="1 2">
    <name type="scientific">Arenicella chitinivorans</name>
    <dbReference type="NCBI Taxonomy" id="1329800"/>
    <lineage>
        <taxon>Bacteria</taxon>
        <taxon>Pseudomonadati</taxon>
        <taxon>Pseudomonadota</taxon>
        <taxon>Gammaproteobacteria</taxon>
        <taxon>Arenicellales</taxon>
        <taxon>Arenicellaceae</taxon>
        <taxon>Arenicella</taxon>
    </lineage>
</organism>
<comment type="caution">
    <text evidence="1">The sequence shown here is derived from an EMBL/GenBank/DDBJ whole genome shotgun (WGS) entry which is preliminary data.</text>
</comment>
<dbReference type="RefSeq" id="WP_189399946.1">
    <property type="nucleotide sequence ID" value="NZ_BMXA01000002.1"/>
</dbReference>
<name>A0A918RQI9_9GAMM</name>
<protein>
    <submittedName>
        <fullName evidence="1">Uncharacterized protein</fullName>
    </submittedName>
</protein>
<dbReference type="Proteomes" id="UP000614811">
    <property type="component" value="Unassembled WGS sequence"/>
</dbReference>
<evidence type="ECO:0000313" key="2">
    <source>
        <dbReference type="Proteomes" id="UP000614811"/>
    </source>
</evidence>
<reference evidence="1" key="2">
    <citation type="submission" date="2020-09" db="EMBL/GenBank/DDBJ databases">
        <authorList>
            <person name="Sun Q."/>
            <person name="Kim S."/>
        </authorList>
    </citation>
    <scope>NUCLEOTIDE SEQUENCE</scope>
    <source>
        <strain evidence="1">KCTC 12711</strain>
    </source>
</reference>
<sequence>MTRVSTNRFSYKIGIAVLLGLCFAWLGKQAIESAYHLGESPPEGLNLFSVSQAQFAAQNTLTQSIDQLEVNVWGQERSVLIGRVESLLQLQINQTPFDAQNWRALVEVQAEAAGGVEDRAWTLAQDWKFNNWNESTRFDITHHCVDEYEMFNVVAPRLCGQLIRNLPATSNKRVLARFLGVTEARLAQVLVAEGLRYEELNQ</sequence>
<keyword evidence="2" id="KW-1185">Reference proteome</keyword>
<dbReference type="EMBL" id="BMXA01000002">
    <property type="protein sequence ID" value="GHA08318.1"/>
    <property type="molecule type" value="Genomic_DNA"/>
</dbReference>
<accession>A0A918RQI9</accession>
<evidence type="ECO:0000313" key="1">
    <source>
        <dbReference type="EMBL" id="GHA08318.1"/>
    </source>
</evidence>
<dbReference type="AlphaFoldDB" id="A0A918RQI9"/>
<reference evidence="1" key="1">
    <citation type="journal article" date="2014" name="Int. J. Syst. Evol. Microbiol.">
        <title>Complete genome sequence of Corynebacterium casei LMG S-19264T (=DSM 44701T), isolated from a smear-ripened cheese.</title>
        <authorList>
            <consortium name="US DOE Joint Genome Institute (JGI-PGF)"/>
            <person name="Walter F."/>
            <person name="Albersmeier A."/>
            <person name="Kalinowski J."/>
            <person name="Ruckert C."/>
        </authorList>
    </citation>
    <scope>NUCLEOTIDE SEQUENCE</scope>
    <source>
        <strain evidence="1">KCTC 12711</strain>
    </source>
</reference>